<dbReference type="Gramene" id="AUR62000030-RA">
    <property type="protein sequence ID" value="AUR62000030-RA:cds"/>
    <property type="gene ID" value="AUR62000030"/>
</dbReference>
<accession>A0A803KLX4</accession>
<feature type="transmembrane region" description="Helical" evidence="3">
    <location>
        <begin position="59"/>
        <end position="83"/>
    </location>
</feature>
<evidence type="ECO:0000313" key="5">
    <source>
        <dbReference type="Proteomes" id="UP000596660"/>
    </source>
</evidence>
<reference evidence="4" key="1">
    <citation type="journal article" date="2017" name="Nature">
        <title>The genome of Chenopodium quinoa.</title>
        <authorList>
            <person name="Jarvis D.E."/>
            <person name="Ho Y.S."/>
            <person name="Lightfoot D.J."/>
            <person name="Schmoeckel S.M."/>
            <person name="Li B."/>
            <person name="Borm T.J.A."/>
            <person name="Ohyanagi H."/>
            <person name="Mineta K."/>
            <person name="Michell C.T."/>
            <person name="Saber N."/>
            <person name="Kharbatia N.M."/>
            <person name="Rupper R.R."/>
            <person name="Sharp A.R."/>
            <person name="Dally N."/>
            <person name="Boughton B.A."/>
            <person name="Woo Y.H."/>
            <person name="Gao G."/>
            <person name="Schijlen E.G.W.M."/>
            <person name="Guo X."/>
            <person name="Momin A.A."/>
            <person name="Negrao S."/>
            <person name="Al-Babili S."/>
            <person name="Gehring C."/>
            <person name="Roessner U."/>
            <person name="Jung C."/>
            <person name="Murphy K."/>
            <person name="Arold S.T."/>
            <person name="Gojobori T."/>
            <person name="van der Linden C.G."/>
            <person name="van Loo E.N."/>
            <person name="Jellen E.N."/>
            <person name="Maughan P.J."/>
            <person name="Tester M."/>
        </authorList>
    </citation>
    <scope>NUCLEOTIDE SEQUENCE [LARGE SCALE GENOMIC DNA]</scope>
    <source>
        <strain evidence="4">cv. PI 614886</strain>
    </source>
</reference>
<dbReference type="Proteomes" id="UP000596660">
    <property type="component" value="Unplaced"/>
</dbReference>
<evidence type="ECO:0000313" key="4">
    <source>
        <dbReference type="EnsemblPlants" id="AUR62000030-RA:cds"/>
    </source>
</evidence>
<keyword evidence="5" id="KW-1185">Reference proteome</keyword>
<dbReference type="GO" id="GO:0098542">
    <property type="term" value="P:defense response to other organism"/>
    <property type="evidence" value="ECO:0007669"/>
    <property type="project" value="InterPro"/>
</dbReference>
<evidence type="ECO:0000256" key="3">
    <source>
        <dbReference type="SAM" id="Phobius"/>
    </source>
</evidence>
<sequence length="243" mass="27003">MRIVPSTKQENSNQQPHSTYIIQVPKDQIYRVPPPENAGIVEKYRNPVQNNQSGRRRRCAYWCLSIFLVVAFIVSVIVCVHHFTLSPKNPDFSIKRVIIKNPPPSSKKNASPKLQVSLETTNPNSVNDIGYGQGNATLVYKGKAIGHGSYPALVNEGSGKSDSVDVVLAVSSKGGLPKELVSQSHNNKNRKKPLPFNLLFNIPLKLKTWLFTKKIDVKVGCKFEVSSVGEKIKILSQKCDIQK</sequence>
<keyword evidence="3" id="KW-1133">Transmembrane helix</keyword>
<dbReference type="PANTHER" id="PTHR31234">
    <property type="entry name" value="LATE EMBRYOGENESIS ABUNDANT (LEA) HYDROXYPROLINE-RICH GLYCOPROTEIN FAMILY"/>
    <property type="match status" value="1"/>
</dbReference>
<reference evidence="4" key="2">
    <citation type="submission" date="2021-03" db="UniProtKB">
        <authorList>
            <consortium name="EnsemblPlants"/>
        </authorList>
    </citation>
    <scope>IDENTIFICATION</scope>
</reference>
<proteinExistence type="predicted"/>
<name>A0A803KLX4_CHEQI</name>
<protein>
    <recommendedName>
        <fullName evidence="6">Late embryogenesis abundant protein LEA-2 subgroup domain-containing protein</fullName>
    </recommendedName>
</protein>
<dbReference type="OMA" id="STWHRPT"/>
<dbReference type="EnsemblPlants" id="AUR62000030-RA">
    <property type="protein sequence ID" value="AUR62000030-RA:cds"/>
    <property type="gene ID" value="AUR62000030"/>
</dbReference>
<evidence type="ECO:0000256" key="1">
    <source>
        <dbReference type="ARBA" id="ARBA00004370"/>
    </source>
</evidence>
<comment type="subcellular location">
    <subcellularLocation>
        <location evidence="1">Membrane</location>
    </subcellularLocation>
</comment>
<organism evidence="4 5">
    <name type="scientific">Chenopodium quinoa</name>
    <name type="common">Quinoa</name>
    <dbReference type="NCBI Taxonomy" id="63459"/>
    <lineage>
        <taxon>Eukaryota</taxon>
        <taxon>Viridiplantae</taxon>
        <taxon>Streptophyta</taxon>
        <taxon>Embryophyta</taxon>
        <taxon>Tracheophyta</taxon>
        <taxon>Spermatophyta</taxon>
        <taxon>Magnoliopsida</taxon>
        <taxon>eudicotyledons</taxon>
        <taxon>Gunneridae</taxon>
        <taxon>Pentapetalae</taxon>
        <taxon>Caryophyllales</taxon>
        <taxon>Chenopodiaceae</taxon>
        <taxon>Chenopodioideae</taxon>
        <taxon>Atripliceae</taxon>
        <taxon>Chenopodium</taxon>
    </lineage>
</organism>
<dbReference type="InterPro" id="IPR044839">
    <property type="entry name" value="NDR1-like"/>
</dbReference>
<dbReference type="SMR" id="A0A803KLX4"/>
<keyword evidence="3" id="KW-0812">Transmembrane</keyword>
<evidence type="ECO:0008006" key="6">
    <source>
        <dbReference type="Google" id="ProtNLM"/>
    </source>
</evidence>
<keyword evidence="2 3" id="KW-0472">Membrane</keyword>
<dbReference type="GO" id="GO:0005886">
    <property type="term" value="C:plasma membrane"/>
    <property type="evidence" value="ECO:0007669"/>
    <property type="project" value="TreeGrafter"/>
</dbReference>
<dbReference type="AlphaFoldDB" id="A0A803KLX4"/>
<dbReference type="PANTHER" id="PTHR31234:SF68">
    <property type="entry name" value="EXPRESSED PROTEIN"/>
    <property type="match status" value="1"/>
</dbReference>
<evidence type="ECO:0000256" key="2">
    <source>
        <dbReference type="ARBA" id="ARBA00023136"/>
    </source>
</evidence>